<reference evidence="2" key="1">
    <citation type="journal article" date="2019" name="Int. J. Syst. Evol. Microbiol.">
        <title>The Global Catalogue of Microorganisms (GCM) 10K type strain sequencing project: providing services to taxonomists for standard genome sequencing and annotation.</title>
        <authorList>
            <consortium name="The Broad Institute Genomics Platform"/>
            <consortium name="The Broad Institute Genome Sequencing Center for Infectious Disease"/>
            <person name="Wu L."/>
            <person name="Ma J."/>
        </authorList>
    </citation>
    <scope>NUCLEOTIDE SEQUENCE [LARGE SCALE GENOMIC DNA]</scope>
    <source>
        <strain evidence="2">CCUG 56608</strain>
    </source>
</reference>
<protein>
    <recommendedName>
        <fullName evidence="3">DUF5590 domain-containing protein</fullName>
    </recommendedName>
</protein>
<name>A0ABW3NFP4_9BACI</name>
<dbReference type="RefSeq" id="WP_379590817.1">
    <property type="nucleotide sequence ID" value="NZ_JBHTKK010000003.1"/>
</dbReference>
<evidence type="ECO:0000313" key="2">
    <source>
        <dbReference type="Proteomes" id="UP001597041"/>
    </source>
</evidence>
<dbReference type="EMBL" id="JBHTKK010000003">
    <property type="protein sequence ID" value="MFD1065220.1"/>
    <property type="molecule type" value="Genomic_DNA"/>
</dbReference>
<evidence type="ECO:0008006" key="3">
    <source>
        <dbReference type="Google" id="ProtNLM"/>
    </source>
</evidence>
<sequence>MRESNNRWVLWTLIAVLLLLLAGIGYSIYLYQVINDNRTAGFDETKEEIETQTSYHNVHSIQGYYGENNYHVFYASNEDNEERLIFLPLEGEERELIVINTEDIMREEAMVDAWSSNCDTCQFADISPAYEDGEALWEITYYDQDNHFVMDYYSINGESLEERYTYNHMFP</sequence>
<comment type="caution">
    <text evidence="1">The sequence shown here is derived from an EMBL/GenBank/DDBJ whole genome shotgun (WGS) entry which is preliminary data.</text>
</comment>
<dbReference type="SUPFAM" id="SSF54403">
    <property type="entry name" value="Cystatin/monellin"/>
    <property type="match status" value="1"/>
</dbReference>
<gene>
    <name evidence="1" type="ORF">ACFQ19_04200</name>
</gene>
<dbReference type="InterPro" id="IPR046350">
    <property type="entry name" value="Cystatin_sf"/>
</dbReference>
<organism evidence="1 2">
    <name type="scientific">Oceanobacillus locisalsi</name>
    <dbReference type="NCBI Taxonomy" id="546107"/>
    <lineage>
        <taxon>Bacteria</taxon>
        <taxon>Bacillati</taxon>
        <taxon>Bacillota</taxon>
        <taxon>Bacilli</taxon>
        <taxon>Bacillales</taxon>
        <taxon>Bacillaceae</taxon>
        <taxon>Oceanobacillus</taxon>
    </lineage>
</organism>
<accession>A0ABW3NFP4</accession>
<dbReference type="Proteomes" id="UP001597041">
    <property type="component" value="Unassembled WGS sequence"/>
</dbReference>
<keyword evidence="2" id="KW-1185">Reference proteome</keyword>
<proteinExistence type="predicted"/>
<dbReference type="Gene3D" id="3.10.450.40">
    <property type="match status" value="2"/>
</dbReference>
<evidence type="ECO:0000313" key="1">
    <source>
        <dbReference type="EMBL" id="MFD1065220.1"/>
    </source>
</evidence>